<feature type="transmembrane region" description="Helical" evidence="11">
    <location>
        <begin position="72"/>
        <end position="98"/>
    </location>
</feature>
<gene>
    <name evidence="11" type="primary">cysZ</name>
    <name evidence="12" type="ORF">SAMN05216578_11636</name>
</gene>
<dbReference type="HAMAP" id="MF_00468">
    <property type="entry name" value="CysZ"/>
    <property type="match status" value="1"/>
</dbReference>
<keyword evidence="2 11" id="KW-0813">Transport</keyword>
<dbReference type="PANTHER" id="PTHR37468">
    <property type="entry name" value="SULFATE TRANSPORTER CYSZ"/>
    <property type="match status" value="1"/>
</dbReference>
<comment type="function">
    <text evidence="11">High affinity, high specificity proton-dependent sulfate transporter, which mediates sulfate uptake. Provides the sulfur source for the cysteine synthesis pathway.</text>
</comment>
<evidence type="ECO:0000256" key="6">
    <source>
        <dbReference type="ARBA" id="ARBA00022692"/>
    </source>
</evidence>
<feature type="transmembrane region" description="Helical" evidence="11">
    <location>
        <begin position="141"/>
        <end position="160"/>
    </location>
</feature>
<protein>
    <recommendedName>
        <fullName evidence="11">Sulfate transporter CysZ</fullName>
    </recommendedName>
</protein>
<dbReference type="GO" id="GO:0019344">
    <property type="term" value="P:cysteine biosynthetic process"/>
    <property type="evidence" value="ECO:0007669"/>
    <property type="project" value="UniProtKB-UniRule"/>
</dbReference>
<dbReference type="GO" id="GO:0009675">
    <property type="term" value="F:high-affinity sulfate:proton symporter activity"/>
    <property type="evidence" value="ECO:0007669"/>
    <property type="project" value="TreeGrafter"/>
</dbReference>
<dbReference type="GO" id="GO:0000103">
    <property type="term" value="P:sulfate assimilation"/>
    <property type="evidence" value="ECO:0007669"/>
    <property type="project" value="InterPro"/>
</dbReference>
<name>A0A1I6C7R9_9GAMM</name>
<evidence type="ECO:0000256" key="7">
    <source>
        <dbReference type="ARBA" id="ARBA00022989"/>
    </source>
</evidence>
<dbReference type="GO" id="GO:0005886">
    <property type="term" value="C:plasma membrane"/>
    <property type="evidence" value="ECO:0007669"/>
    <property type="project" value="UniProtKB-SubCell"/>
</dbReference>
<reference evidence="12 13" key="1">
    <citation type="submission" date="2016-10" db="EMBL/GenBank/DDBJ databases">
        <authorList>
            <person name="de Groot N.N."/>
        </authorList>
    </citation>
    <scope>NUCLEOTIDE SEQUENCE [LARGE SCALE GENOMIC DNA]</scope>
    <source>
        <strain evidence="12 13">JCM 18415</strain>
    </source>
</reference>
<evidence type="ECO:0000256" key="8">
    <source>
        <dbReference type="ARBA" id="ARBA00023032"/>
    </source>
</evidence>
<dbReference type="Proteomes" id="UP000242815">
    <property type="component" value="Unassembled WGS sequence"/>
</dbReference>
<evidence type="ECO:0000256" key="10">
    <source>
        <dbReference type="ARBA" id="ARBA00023192"/>
    </source>
</evidence>
<evidence type="ECO:0000313" key="13">
    <source>
        <dbReference type="Proteomes" id="UP000242815"/>
    </source>
</evidence>
<dbReference type="NCBIfam" id="NF003433">
    <property type="entry name" value="PRK04949.1"/>
    <property type="match status" value="1"/>
</dbReference>
<keyword evidence="10 11" id="KW-0198">Cysteine biosynthesis</keyword>
<organism evidence="12 13">
    <name type="scientific">Halopseudomonas formosensis</name>
    <dbReference type="NCBI Taxonomy" id="1002526"/>
    <lineage>
        <taxon>Bacteria</taxon>
        <taxon>Pseudomonadati</taxon>
        <taxon>Pseudomonadota</taxon>
        <taxon>Gammaproteobacteria</taxon>
        <taxon>Pseudomonadales</taxon>
        <taxon>Pseudomonadaceae</taxon>
        <taxon>Halopseudomonas</taxon>
    </lineage>
</organism>
<evidence type="ECO:0000256" key="1">
    <source>
        <dbReference type="ARBA" id="ARBA00004141"/>
    </source>
</evidence>
<keyword evidence="6 11" id="KW-0812">Transmembrane</keyword>
<dbReference type="InterPro" id="IPR059112">
    <property type="entry name" value="CysZ/EI24"/>
</dbReference>
<dbReference type="InterPro" id="IPR050480">
    <property type="entry name" value="CysZ-like"/>
</dbReference>
<feature type="transmembrane region" description="Helical" evidence="11">
    <location>
        <begin position="204"/>
        <end position="226"/>
    </location>
</feature>
<dbReference type="InterPro" id="IPR022985">
    <property type="entry name" value="Sulfate_CysZ"/>
</dbReference>
<evidence type="ECO:0000256" key="9">
    <source>
        <dbReference type="ARBA" id="ARBA00023136"/>
    </source>
</evidence>
<dbReference type="AlphaFoldDB" id="A0A1I6C7R9"/>
<dbReference type="STRING" id="1002526.SAMN05216578_11636"/>
<evidence type="ECO:0000256" key="2">
    <source>
        <dbReference type="ARBA" id="ARBA00022448"/>
    </source>
</evidence>
<dbReference type="PANTHER" id="PTHR37468:SF1">
    <property type="entry name" value="SULFATE TRANSPORTER CYSZ"/>
    <property type="match status" value="1"/>
</dbReference>
<comment type="subcellular location">
    <subcellularLocation>
        <location evidence="11">Cell inner membrane</location>
        <topology evidence="11">Multi-pass membrane protein</topology>
    </subcellularLocation>
    <subcellularLocation>
        <location evidence="1">Membrane</location>
        <topology evidence="1">Multi-pass membrane protein</topology>
    </subcellularLocation>
</comment>
<evidence type="ECO:0000256" key="11">
    <source>
        <dbReference type="HAMAP-Rule" id="MF_00468"/>
    </source>
</evidence>
<dbReference type="RefSeq" id="WP_090541005.1">
    <property type="nucleotide sequence ID" value="NZ_FOYD01000016.1"/>
</dbReference>
<keyword evidence="7 11" id="KW-1133">Transmembrane helix</keyword>
<feature type="transmembrane region" description="Helical" evidence="11">
    <location>
        <begin position="29"/>
        <end position="52"/>
    </location>
</feature>
<dbReference type="EMBL" id="FOYD01000016">
    <property type="protein sequence ID" value="SFQ89202.1"/>
    <property type="molecule type" value="Genomic_DNA"/>
</dbReference>
<evidence type="ECO:0000256" key="4">
    <source>
        <dbReference type="ARBA" id="ARBA00022519"/>
    </source>
</evidence>
<dbReference type="OrthoDB" id="5292355at2"/>
<evidence type="ECO:0000256" key="3">
    <source>
        <dbReference type="ARBA" id="ARBA00022475"/>
    </source>
</evidence>
<keyword evidence="3 11" id="KW-1003">Cell membrane</keyword>
<keyword evidence="8 11" id="KW-0764">Sulfate transport</keyword>
<proteinExistence type="inferred from homology"/>
<comment type="similarity">
    <text evidence="11">Belongs to the CysZ family.</text>
</comment>
<sequence length="249" mass="28134">MTQAIAPLRGSGYLREGWQRIRQPGLRRFLVIPLLLNLALFLALIGWGARQFNYWMDRLMPHLPDWAAFVEWLLWPLFALVVLLVLFFGFSMLANLIASPFYGFLAEKVAEQERGLVSPPTGWREIVMVVPRSLGRECRKIVYYLPRLIGLLLLTLIPVVNLVASPLLLVFGVWMMAVQYIDYQADNDQVGFIDMLRWMRGHRGVSLGFGLPVYVGMLIPLVNLLVMPSAVAGSTLLWVREGPGPRSAA</sequence>
<accession>A0A1I6C7R9</accession>
<keyword evidence="9 11" id="KW-0472">Membrane</keyword>
<evidence type="ECO:0000313" key="12">
    <source>
        <dbReference type="EMBL" id="SFQ89202.1"/>
    </source>
</evidence>
<dbReference type="Pfam" id="PF07264">
    <property type="entry name" value="EI24"/>
    <property type="match status" value="1"/>
</dbReference>
<evidence type="ECO:0000256" key="5">
    <source>
        <dbReference type="ARBA" id="ARBA00022605"/>
    </source>
</evidence>
<keyword evidence="4 11" id="KW-0997">Cell inner membrane</keyword>
<keyword evidence="5 11" id="KW-0028">Amino-acid biosynthesis</keyword>